<comment type="cofactor">
    <cofactor evidence="1">
        <name>pyridoxal 5'-phosphate</name>
        <dbReference type="ChEBI" id="CHEBI:597326"/>
    </cofactor>
</comment>
<evidence type="ECO:0000256" key="5">
    <source>
        <dbReference type="ARBA" id="ARBA00022898"/>
    </source>
</evidence>
<dbReference type="EMBL" id="SLXD01000004">
    <property type="protein sequence ID" value="TCP03539.1"/>
    <property type="molecule type" value="Genomic_DNA"/>
</dbReference>
<evidence type="ECO:0000313" key="8">
    <source>
        <dbReference type="EMBL" id="TCP03539.1"/>
    </source>
</evidence>
<dbReference type="GO" id="GO:0006534">
    <property type="term" value="P:cysteine metabolic process"/>
    <property type="evidence" value="ECO:0007669"/>
    <property type="project" value="InterPro"/>
</dbReference>
<evidence type="ECO:0000313" key="9">
    <source>
        <dbReference type="Proteomes" id="UP000295106"/>
    </source>
</evidence>
<dbReference type="Proteomes" id="UP000295106">
    <property type="component" value="Unassembled WGS sequence"/>
</dbReference>
<dbReference type="SUPFAM" id="SSF53383">
    <property type="entry name" value="PLP-dependent transferases"/>
    <property type="match status" value="1"/>
</dbReference>
<gene>
    <name evidence="8" type="ORF">EV684_104262</name>
</gene>
<evidence type="ECO:0000256" key="6">
    <source>
        <dbReference type="ARBA" id="ARBA00050776"/>
    </source>
</evidence>
<dbReference type="OrthoDB" id="9808002at2"/>
<evidence type="ECO:0000256" key="1">
    <source>
        <dbReference type="ARBA" id="ARBA00001933"/>
    </source>
</evidence>
<dbReference type="Pfam" id="PF00266">
    <property type="entry name" value="Aminotran_5"/>
    <property type="match status" value="1"/>
</dbReference>
<dbReference type="InterPro" id="IPR010970">
    <property type="entry name" value="Cys_dSase_SufS"/>
</dbReference>
<dbReference type="GeneID" id="99685586"/>
<dbReference type="InterPro" id="IPR015424">
    <property type="entry name" value="PyrdxlP-dep_Trfase"/>
</dbReference>
<dbReference type="EC" id="2.8.1.7" evidence="3"/>
<sequence length="591" mass="62465">MTTPEIPAAALPPGLPDPAQLARLANEFFSHRPATGGVPLPEKLHPAGLTLPPGSFGPSTPAAIPGGPPPGAHLLPTSPQSAANLGASWPARVPHAPAGNGVPETLFATAPACDGRLGSHLLAVPQASPFLFAEAQALGVPHAAPPPPAAVVAAAAATPRFYFVPEAAAERRPPFAEAAPPLDVHAVRRDFPLLAERVSGRPLVWLDNAATTQKPQAVIDRLAHFYTHENSNIHRAAHTLAARATDAYEHARETVRRFIGAASTGEIVFVRGATEAINLVAAAWGCRHVGAGDEIVVSHLEHHANIVPWKRLADERGATLRVIPVDDSGQVRLDEYQRLLNERTRIVAVTQVSNALGTVVPVAEIVAIARRAGIRTLVDGAQSVSHLKVDVQALGADFFVFSGHKVFGPTGIGVLHGRREVLEDLAPWQGGGNMIADVSFQRVVYQPPPARFEAGTGNIADAVGLGAALEYVERIGIENIAQYEHGLLEYATGRLAEVPGLRPIGTARDKASVLSFVLAGYSTDEVGQALNREGIAVRTGHHCAQPILRRFGLETTVRPSLAFYNTCEEIDLLVTVLHRLAAARPVAGRQG</sequence>
<comment type="similarity">
    <text evidence="2">Belongs to the class-V pyridoxal-phosphate-dependent aminotransferase family. Csd subfamily.</text>
</comment>
<evidence type="ECO:0000256" key="2">
    <source>
        <dbReference type="ARBA" id="ARBA00010447"/>
    </source>
</evidence>
<dbReference type="InterPro" id="IPR015421">
    <property type="entry name" value="PyrdxlP-dep_Trfase_major"/>
</dbReference>
<dbReference type="PANTHER" id="PTHR43586:SF8">
    <property type="entry name" value="CYSTEINE DESULFURASE 1, CHLOROPLASTIC"/>
    <property type="match status" value="1"/>
</dbReference>
<keyword evidence="5" id="KW-0663">Pyridoxal phosphate</keyword>
<name>A0A4R2M8A5_RUBGE</name>
<proteinExistence type="inferred from homology"/>
<evidence type="ECO:0000256" key="4">
    <source>
        <dbReference type="ARBA" id="ARBA00022679"/>
    </source>
</evidence>
<evidence type="ECO:0000259" key="7">
    <source>
        <dbReference type="Pfam" id="PF00266"/>
    </source>
</evidence>
<feature type="domain" description="Aminotransferase class V" evidence="7">
    <location>
        <begin position="204"/>
        <end position="573"/>
    </location>
</feature>
<reference evidence="8 9" key="1">
    <citation type="submission" date="2019-03" db="EMBL/GenBank/DDBJ databases">
        <title>Genomic Encyclopedia of Type Strains, Phase IV (KMG-IV): sequencing the most valuable type-strain genomes for metagenomic binning, comparative biology and taxonomic classification.</title>
        <authorList>
            <person name="Goeker M."/>
        </authorList>
    </citation>
    <scope>NUCLEOTIDE SEQUENCE [LARGE SCALE GENOMIC DNA]</scope>
    <source>
        <strain evidence="8 9">DSM 1709</strain>
    </source>
</reference>
<dbReference type="NCBIfam" id="NF041166">
    <property type="entry name" value="f2_encap_cargo1"/>
    <property type="match status" value="1"/>
</dbReference>
<organism evidence="8 9">
    <name type="scientific">Rubrivivax gelatinosus</name>
    <name type="common">Rhodocyclus gelatinosus</name>
    <name type="synonym">Rhodopseudomonas gelatinosa</name>
    <dbReference type="NCBI Taxonomy" id="28068"/>
    <lineage>
        <taxon>Bacteria</taxon>
        <taxon>Pseudomonadati</taxon>
        <taxon>Pseudomonadota</taxon>
        <taxon>Betaproteobacteria</taxon>
        <taxon>Burkholderiales</taxon>
        <taxon>Sphaerotilaceae</taxon>
        <taxon>Rubrivivax</taxon>
    </lineage>
</organism>
<dbReference type="NCBIfam" id="TIGR01979">
    <property type="entry name" value="sufS"/>
    <property type="match status" value="1"/>
</dbReference>
<dbReference type="CDD" id="cd06453">
    <property type="entry name" value="SufS_like"/>
    <property type="match status" value="1"/>
</dbReference>
<dbReference type="InterPro" id="IPR000192">
    <property type="entry name" value="Aminotrans_V_dom"/>
</dbReference>
<dbReference type="InterPro" id="IPR015422">
    <property type="entry name" value="PyrdxlP-dep_Trfase_small"/>
</dbReference>
<dbReference type="GO" id="GO:0031071">
    <property type="term" value="F:cysteine desulfurase activity"/>
    <property type="evidence" value="ECO:0007669"/>
    <property type="project" value="UniProtKB-EC"/>
</dbReference>
<dbReference type="Gene3D" id="3.40.640.10">
    <property type="entry name" value="Type I PLP-dependent aspartate aminotransferase-like (Major domain)"/>
    <property type="match status" value="1"/>
</dbReference>
<dbReference type="GO" id="GO:0030170">
    <property type="term" value="F:pyridoxal phosphate binding"/>
    <property type="evidence" value="ECO:0007669"/>
    <property type="project" value="InterPro"/>
</dbReference>
<keyword evidence="8" id="KW-0456">Lyase</keyword>
<protein>
    <recommendedName>
        <fullName evidence="3">cysteine desulfurase</fullName>
        <ecNumber evidence="3">2.8.1.7</ecNumber>
    </recommendedName>
</protein>
<accession>A0A4R2M8A5</accession>
<dbReference type="Gene3D" id="3.90.1150.10">
    <property type="entry name" value="Aspartate Aminotransferase, domain 1"/>
    <property type="match status" value="1"/>
</dbReference>
<comment type="caution">
    <text evidence="8">The sequence shown here is derived from an EMBL/GenBank/DDBJ whole genome shotgun (WGS) entry which is preliminary data.</text>
</comment>
<evidence type="ECO:0000256" key="3">
    <source>
        <dbReference type="ARBA" id="ARBA00012239"/>
    </source>
</evidence>
<dbReference type="AlphaFoldDB" id="A0A4R2M8A5"/>
<dbReference type="PANTHER" id="PTHR43586">
    <property type="entry name" value="CYSTEINE DESULFURASE"/>
    <property type="match status" value="1"/>
</dbReference>
<dbReference type="RefSeq" id="WP_132646197.1">
    <property type="nucleotide sequence ID" value="NZ_CP181386.1"/>
</dbReference>
<keyword evidence="4" id="KW-0808">Transferase</keyword>
<dbReference type="GO" id="GO:0016829">
    <property type="term" value="F:lyase activity"/>
    <property type="evidence" value="ECO:0007669"/>
    <property type="project" value="UniProtKB-KW"/>
</dbReference>
<comment type="catalytic activity">
    <reaction evidence="6">
        <text>(sulfur carrier)-H + L-cysteine = (sulfur carrier)-SH + L-alanine</text>
        <dbReference type="Rhea" id="RHEA:43892"/>
        <dbReference type="Rhea" id="RHEA-COMP:14737"/>
        <dbReference type="Rhea" id="RHEA-COMP:14739"/>
        <dbReference type="ChEBI" id="CHEBI:29917"/>
        <dbReference type="ChEBI" id="CHEBI:35235"/>
        <dbReference type="ChEBI" id="CHEBI:57972"/>
        <dbReference type="ChEBI" id="CHEBI:64428"/>
        <dbReference type="EC" id="2.8.1.7"/>
    </reaction>
</comment>